<keyword evidence="4" id="KW-1185">Reference proteome</keyword>
<feature type="transmembrane region" description="Helical" evidence="1">
    <location>
        <begin position="154"/>
        <end position="175"/>
    </location>
</feature>
<evidence type="ECO:0000259" key="2">
    <source>
        <dbReference type="Pfam" id="PF09925"/>
    </source>
</evidence>
<evidence type="ECO:0000313" key="3">
    <source>
        <dbReference type="EMBL" id="MCY0147063.1"/>
    </source>
</evidence>
<proteinExistence type="predicted"/>
<feature type="transmembrane region" description="Helical" evidence="1">
    <location>
        <begin position="285"/>
        <end position="306"/>
    </location>
</feature>
<dbReference type="InterPro" id="IPR018677">
    <property type="entry name" value="DUF2157"/>
</dbReference>
<feature type="transmembrane region" description="Helical" evidence="1">
    <location>
        <begin position="260"/>
        <end position="279"/>
    </location>
</feature>
<feature type="domain" description="DUF2157" evidence="2">
    <location>
        <begin position="13"/>
        <end position="152"/>
    </location>
</feature>
<feature type="transmembrane region" description="Helical" evidence="1">
    <location>
        <begin position="313"/>
        <end position="331"/>
    </location>
</feature>
<accession>A0ABT3Z5Y0</accession>
<feature type="transmembrane region" description="Helical" evidence="1">
    <location>
        <begin position="40"/>
        <end position="63"/>
    </location>
</feature>
<feature type="transmembrane region" description="Helical" evidence="1">
    <location>
        <begin position="206"/>
        <end position="223"/>
    </location>
</feature>
<feature type="transmembrane region" description="Helical" evidence="1">
    <location>
        <begin position="337"/>
        <end position="359"/>
    </location>
</feature>
<feature type="transmembrane region" description="Helical" evidence="1">
    <location>
        <begin position="181"/>
        <end position="199"/>
    </location>
</feature>
<evidence type="ECO:0000256" key="1">
    <source>
        <dbReference type="SAM" id="Phobius"/>
    </source>
</evidence>
<organism evidence="3 4">
    <name type="scientific">Hoeflea algicola</name>
    <dbReference type="NCBI Taxonomy" id="2983763"/>
    <lineage>
        <taxon>Bacteria</taxon>
        <taxon>Pseudomonadati</taxon>
        <taxon>Pseudomonadota</taxon>
        <taxon>Alphaproteobacteria</taxon>
        <taxon>Hyphomicrobiales</taxon>
        <taxon>Rhizobiaceae</taxon>
        <taxon>Hoeflea</taxon>
    </lineage>
</organism>
<reference evidence="3" key="1">
    <citation type="submission" date="2022-10" db="EMBL/GenBank/DDBJ databases">
        <title>Hoeflea sp. G2-23, isolated from marine algae.</title>
        <authorList>
            <person name="Kristyanto S."/>
            <person name="Kim J.M."/>
            <person name="Jeon C.O."/>
        </authorList>
    </citation>
    <scope>NUCLEOTIDE SEQUENCE</scope>
    <source>
        <strain evidence="3">G2-23</strain>
    </source>
</reference>
<feature type="transmembrane region" description="Helical" evidence="1">
    <location>
        <begin position="229"/>
        <end position="248"/>
    </location>
</feature>
<dbReference type="Proteomes" id="UP001073227">
    <property type="component" value="Unassembled WGS sequence"/>
</dbReference>
<dbReference type="Pfam" id="PF09925">
    <property type="entry name" value="DUF2157"/>
    <property type="match status" value="1"/>
</dbReference>
<protein>
    <submittedName>
        <fullName evidence="3">DUF2157 domain-containing protein</fullName>
    </submittedName>
</protein>
<keyword evidence="1" id="KW-0812">Transmembrane</keyword>
<feature type="transmembrane region" description="Helical" evidence="1">
    <location>
        <begin position="75"/>
        <end position="93"/>
    </location>
</feature>
<evidence type="ECO:0000313" key="4">
    <source>
        <dbReference type="Proteomes" id="UP001073227"/>
    </source>
</evidence>
<comment type="caution">
    <text evidence="3">The sequence shown here is derived from an EMBL/GenBank/DDBJ whole genome shotgun (WGS) entry which is preliminary data.</text>
</comment>
<dbReference type="RefSeq" id="WP_267652683.1">
    <property type="nucleotide sequence ID" value="NZ_JAOVZR010000001.1"/>
</dbReference>
<name>A0ABT3Z5Y0_9HYPH</name>
<dbReference type="EMBL" id="JAOVZR010000001">
    <property type="protein sequence ID" value="MCY0147063.1"/>
    <property type="molecule type" value="Genomic_DNA"/>
</dbReference>
<keyword evidence="1" id="KW-0472">Membrane</keyword>
<keyword evidence="1" id="KW-1133">Transmembrane helix</keyword>
<feature type="transmembrane region" description="Helical" evidence="1">
    <location>
        <begin position="105"/>
        <end position="124"/>
    </location>
</feature>
<feature type="transmembrane region" description="Helical" evidence="1">
    <location>
        <begin position="130"/>
        <end position="147"/>
    </location>
</feature>
<gene>
    <name evidence="3" type="ORF">OEG84_04860</name>
</gene>
<sequence>MTVLRRYLAREIEQWTTAGLLPPGQGAVLLADHDRRHTGFSLAAVLAVLAAILLGAAVIALVAANWELIARPMRVLMLAVLIGAGLVTAVMALRKRARWVCEAALVFSLLCFGAGIALVGQMYHLSGDDVAFMLLWTLGAIAMSLSFSSPMAAVGAGLLAFGYLSAISGAMDFGAGGVNDLTAHLSVLAIGLVIAVSAWRAGSVVAGHLVALLLICWMIWLTIDKSDVNPGYVLAAIGLAAFAVGSRLPPALAGFAARHGAVSAYGAVLLLCGVGLVQIEHDGEWIVVQLALAALILSASIVVLAIAGGHNRLIRRFAYFVFAAEVLYVVSETLGTLLGSSGFLFLGGLVLAAIAVAVMKIEKRFQTGKDQS</sequence>